<evidence type="ECO:0000313" key="2">
    <source>
        <dbReference type="EMBL" id="NSX55764.1"/>
    </source>
</evidence>
<reference evidence="2 3" key="1">
    <citation type="submission" date="2020-06" db="EMBL/GenBank/DDBJ databases">
        <title>Sulfitobacter algicola sp. nov., isolated from green algae.</title>
        <authorList>
            <person name="Wang C."/>
        </authorList>
    </citation>
    <scope>NUCLEOTIDE SEQUENCE [LARGE SCALE GENOMIC DNA]</scope>
    <source>
        <strain evidence="2 3">1151</strain>
    </source>
</reference>
<protein>
    <submittedName>
        <fullName evidence="2">Uncharacterized protein</fullName>
    </submittedName>
</protein>
<proteinExistence type="predicted"/>
<dbReference type="Proteomes" id="UP000777935">
    <property type="component" value="Unassembled WGS sequence"/>
</dbReference>
<sequence length="137" mass="14627">MTTASTPMPISSCIWVGTLILVVVIEIILMFGLNTQGYPSNILRGWAVVGLAAPFGWGTLAGHFFHPVDVENWRGILAGLFDANSIAPTAIAAGLIVILAIIDLIVALAFDHHIYPDFVSPIMLGLGFIWGALCWPA</sequence>
<organism evidence="2 3">
    <name type="scientific">Parasulfitobacter algicola</name>
    <dbReference type="NCBI Taxonomy" id="2614809"/>
    <lineage>
        <taxon>Bacteria</taxon>
        <taxon>Pseudomonadati</taxon>
        <taxon>Pseudomonadota</taxon>
        <taxon>Alphaproteobacteria</taxon>
        <taxon>Rhodobacterales</taxon>
        <taxon>Roseobacteraceae</taxon>
        <taxon>Parasulfitobacter</taxon>
    </lineage>
</organism>
<name>A0ABX2IYQ0_9RHOB</name>
<evidence type="ECO:0000256" key="1">
    <source>
        <dbReference type="SAM" id="Phobius"/>
    </source>
</evidence>
<feature type="transmembrane region" description="Helical" evidence="1">
    <location>
        <begin position="45"/>
        <end position="65"/>
    </location>
</feature>
<dbReference type="RefSeq" id="WP_174138920.1">
    <property type="nucleotide sequence ID" value="NZ_JABUFE010000008.1"/>
</dbReference>
<feature type="transmembrane region" description="Helical" evidence="1">
    <location>
        <begin position="14"/>
        <end position="33"/>
    </location>
</feature>
<evidence type="ECO:0000313" key="3">
    <source>
        <dbReference type="Proteomes" id="UP000777935"/>
    </source>
</evidence>
<accession>A0ABX2IYQ0</accession>
<feature type="transmembrane region" description="Helical" evidence="1">
    <location>
        <begin position="114"/>
        <end position="133"/>
    </location>
</feature>
<dbReference type="EMBL" id="JABUFE010000008">
    <property type="protein sequence ID" value="NSX55764.1"/>
    <property type="molecule type" value="Genomic_DNA"/>
</dbReference>
<feature type="transmembrane region" description="Helical" evidence="1">
    <location>
        <begin position="85"/>
        <end position="107"/>
    </location>
</feature>
<comment type="caution">
    <text evidence="2">The sequence shown here is derived from an EMBL/GenBank/DDBJ whole genome shotgun (WGS) entry which is preliminary data.</text>
</comment>
<keyword evidence="3" id="KW-1185">Reference proteome</keyword>
<keyword evidence="1" id="KW-0812">Transmembrane</keyword>
<keyword evidence="1" id="KW-0472">Membrane</keyword>
<gene>
    <name evidence="2" type="ORF">HRQ87_13220</name>
</gene>
<keyword evidence="1" id="KW-1133">Transmembrane helix</keyword>